<dbReference type="EMBL" id="GBXM01064731">
    <property type="protein sequence ID" value="JAH43846.1"/>
    <property type="molecule type" value="Transcribed_RNA"/>
</dbReference>
<evidence type="ECO:0000313" key="1">
    <source>
        <dbReference type="EMBL" id="JAH43846.1"/>
    </source>
</evidence>
<dbReference type="AlphaFoldDB" id="A0A0E9SRC4"/>
<organism evidence="1">
    <name type="scientific">Anguilla anguilla</name>
    <name type="common">European freshwater eel</name>
    <name type="synonym">Muraena anguilla</name>
    <dbReference type="NCBI Taxonomy" id="7936"/>
    <lineage>
        <taxon>Eukaryota</taxon>
        <taxon>Metazoa</taxon>
        <taxon>Chordata</taxon>
        <taxon>Craniata</taxon>
        <taxon>Vertebrata</taxon>
        <taxon>Euteleostomi</taxon>
        <taxon>Actinopterygii</taxon>
        <taxon>Neopterygii</taxon>
        <taxon>Teleostei</taxon>
        <taxon>Anguilliformes</taxon>
        <taxon>Anguillidae</taxon>
        <taxon>Anguilla</taxon>
    </lineage>
</organism>
<reference evidence="1" key="1">
    <citation type="submission" date="2014-11" db="EMBL/GenBank/DDBJ databases">
        <authorList>
            <person name="Amaro Gonzalez C."/>
        </authorList>
    </citation>
    <scope>NUCLEOTIDE SEQUENCE</scope>
</reference>
<name>A0A0E9SRC4_ANGAN</name>
<accession>A0A0E9SRC4</accession>
<sequence length="18" mass="2081">MDRISLNLCRSSSLIMIE</sequence>
<proteinExistence type="predicted"/>
<protein>
    <submittedName>
        <fullName evidence="1">Uncharacterized protein</fullName>
    </submittedName>
</protein>
<reference evidence="1" key="2">
    <citation type="journal article" date="2015" name="Fish Shellfish Immunol.">
        <title>Early steps in the European eel (Anguilla anguilla)-Vibrio vulnificus interaction in the gills: Role of the RtxA13 toxin.</title>
        <authorList>
            <person name="Callol A."/>
            <person name="Pajuelo D."/>
            <person name="Ebbesson L."/>
            <person name="Teles M."/>
            <person name="MacKenzie S."/>
            <person name="Amaro C."/>
        </authorList>
    </citation>
    <scope>NUCLEOTIDE SEQUENCE</scope>
</reference>